<dbReference type="InterPro" id="IPR003886">
    <property type="entry name" value="NIDO_dom"/>
</dbReference>
<dbReference type="GO" id="GO:0007160">
    <property type="term" value="P:cell-matrix adhesion"/>
    <property type="evidence" value="ECO:0007669"/>
    <property type="project" value="InterPro"/>
</dbReference>
<name>A0AAD4MMI2_9BILA</name>
<organism evidence="3 4">
    <name type="scientific">Ditylenchus destructor</name>
    <dbReference type="NCBI Taxonomy" id="166010"/>
    <lineage>
        <taxon>Eukaryota</taxon>
        <taxon>Metazoa</taxon>
        <taxon>Ecdysozoa</taxon>
        <taxon>Nematoda</taxon>
        <taxon>Chromadorea</taxon>
        <taxon>Rhabditida</taxon>
        <taxon>Tylenchina</taxon>
        <taxon>Tylenchomorpha</taxon>
        <taxon>Sphaerularioidea</taxon>
        <taxon>Anguinidae</taxon>
        <taxon>Anguininae</taxon>
        <taxon>Ditylenchus</taxon>
    </lineage>
</organism>
<dbReference type="Proteomes" id="UP001201812">
    <property type="component" value="Unassembled WGS sequence"/>
</dbReference>
<dbReference type="PANTHER" id="PTHR13802">
    <property type="entry name" value="MUCIN 4-RELATED"/>
    <property type="match status" value="1"/>
</dbReference>
<dbReference type="EMBL" id="JAKKPZ010000189">
    <property type="protein sequence ID" value="KAI1699189.1"/>
    <property type="molecule type" value="Genomic_DNA"/>
</dbReference>
<sequence length="360" mass="40975">MATARLLLLYIVTTAWLSFALAIVPLKHFFPHGTSMRDKKLERGDDTSSEEFQLKMPFHFFGQAYHSLWVNVNGAISFASPIATFTPECGPVNREFSAIGPYWADVDIRETGNIYYRQSKRKSDLKKARREIEDAFPDIERLKLKWALIVTCDDSMPRNFEDFDKKRCHECNNRKRNTFQLVITTDGKRSYAIFYYNKLEWTTGEASGGELGLGGIPARAGFDLGDGKHYTMIPGSCNGDVLKINHKSNVGSPGKWIFRVDEANIRSAGCSKQNESGEQVLKACKPAKKKLKKKLKKVLKKIVKKQKKVAKKIKKILKKQEEPKMESTTTEATATTAAEVQRMSIDQLIPKNWWIKKKTK</sequence>
<gene>
    <name evidence="3" type="ORF">DdX_17485</name>
</gene>
<dbReference type="Pfam" id="PF06119">
    <property type="entry name" value="NIDO"/>
    <property type="match status" value="1"/>
</dbReference>
<comment type="caution">
    <text evidence="3">The sequence shown here is derived from an EMBL/GenBank/DDBJ whole genome shotgun (WGS) entry which is preliminary data.</text>
</comment>
<proteinExistence type="predicted"/>
<feature type="domain" description="NIDO" evidence="2">
    <location>
        <begin position="101"/>
        <end position="263"/>
    </location>
</feature>
<dbReference type="PROSITE" id="PS51220">
    <property type="entry name" value="NIDO"/>
    <property type="match status" value="1"/>
</dbReference>
<dbReference type="PANTHER" id="PTHR13802:SF52">
    <property type="entry name" value="MUCIN-4"/>
    <property type="match status" value="1"/>
</dbReference>
<evidence type="ECO:0000259" key="2">
    <source>
        <dbReference type="PROSITE" id="PS51220"/>
    </source>
</evidence>
<keyword evidence="1" id="KW-1015">Disulfide bond</keyword>
<evidence type="ECO:0000313" key="3">
    <source>
        <dbReference type="EMBL" id="KAI1699189.1"/>
    </source>
</evidence>
<dbReference type="InterPro" id="IPR051495">
    <property type="entry name" value="Epithelial_Barrier/Signaling"/>
</dbReference>
<dbReference type="SMART" id="SM00539">
    <property type="entry name" value="NIDO"/>
    <property type="match status" value="1"/>
</dbReference>
<accession>A0AAD4MMI2</accession>
<protein>
    <submittedName>
        <fullName evidence="3">Nidogen-like domain-containing protein</fullName>
    </submittedName>
</protein>
<evidence type="ECO:0000256" key="1">
    <source>
        <dbReference type="ARBA" id="ARBA00023157"/>
    </source>
</evidence>
<evidence type="ECO:0000313" key="4">
    <source>
        <dbReference type="Proteomes" id="UP001201812"/>
    </source>
</evidence>
<dbReference type="AlphaFoldDB" id="A0AAD4MMI2"/>
<keyword evidence="4" id="KW-1185">Reference proteome</keyword>
<reference evidence="3" key="1">
    <citation type="submission" date="2022-01" db="EMBL/GenBank/DDBJ databases">
        <title>Genome Sequence Resource for Two Populations of Ditylenchus destructor, the Migratory Endoparasitic Phytonematode.</title>
        <authorList>
            <person name="Zhang H."/>
            <person name="Lin R."/>
            <person name="Xie B."/>
        </authorList>
    </citation>
    <scope>NUCLEOTIDE SEQUENCE</scope>
    <source>
        <strain evidence="3">BazhouSP</strain>
    </source>
</reference>